<feature type="region of interest" description="Disordered" evidence="1">
    <location>
        <begin position="59"/>
        <end position="97"/>
    </location>
</feature>
<feature type="compositionally biased region" description="Polar residues" evidence="1">
    <location>
        <begin position="88"/>
        <end position="97"/>
    </location>
</feature>
<accession>A0A067KTL8</accession>
<reference evidence="2 3" key="1">
    <citation type="journal article" date="2014" name="PLoS ONE">
        <title>Global Analysis of Gene Expression Profiles in Physic Nut (Jatropha curcas L.) Seedlings Exposed to Salt Stress.</title>
        <authorList>
            <person name="Zhang L."/>
            <person name="Zhang C."/>
            <person name="Wu P."/>
            <person name="Chen Y."/>
            <person name="Li M."/>
            <person name="Jiang H."/>
            <person name="Wu G."/>
        </authorList>
    </citation>
    <scope>NUCLEOTIDE SEQUENCE [LARGE SCALE GENOMIC DNA]</scope>
    <source>
        <strain evidence="3">cv. GZQX0401</strain>
        <tissue evidence="2">Young leaves</tissue>
    </source>
</reference>
<dbReference type="Proteomes" id="UP000027138">
    <property type="component" value="Unassembled WGS sequence"/>
</dbReference>
<dbReference type="EMBL" id="KK914482">
    <property type="protein sequence ID" value="KDP35615.1"/>
    <property type="molecule type" value="Genomic_DNA"/>
</dbReference>
<feature type="compositionally biased region" description="Pro residues" evidence="1">
    <location>
        <begin position="59"/>
        <end position="74"/>
    </location>
</feature>
<evidence type="ECO:0000313" key="3">
    <source>
        <dbReference type="Proteomes" id="UP000027138"/>
    </source>
</evidence>
<protein>
    <submittedName>
        <fullName evidence="2">Uncharacterized protein</fullName>
    </submittedName>
</protein>
<organism evidence="2 3">
    <name type="scientific">Jatropha curcas</name>
    <name type="common">Barbados nut</name>
    <dbReference type="NCBI Taxonomy" id="180498"/>
    <lineage>
        <taxon>Eukaryota</taxon>
        <taxon>Viridiplantae</taxon>
        <taxon>Streptophyta</taxon>
        <taxon>Embryophyta</taxon>
        <taxon>Tracheophyta</taxon>
        <taxon>Spermatophyta</taxon>
        <taxon>Magnoliopsida</taxon>
        <taxon>eudicotyledons</taxon>
        <taxon>Gunneridae</taxon>
        <taxon>Pentapetalae</taxon>
        <taxon>rosids</taxon>
        <taxon>fabids</taxon>
        <taxon>Malpighiales</taxon>
        <taxon>Euphorbiaceae</taxon>
        <taxon>Crotonoideae</taxon>
        <taxon>Jatropheae</taxon>
        <taxon>Jatropha</taxon>
    </lineage>
</organism>
<sequence length="97" mass="10805">MTNDSGDHPTMEGQGDGRDEAIMQIILVPPPTIDLQVAADLAYAYAQFTTVLKHFLEMPPPTCELTPPDRPLNPPHREHNIPPPPPKSQSRLISKRF</sequence>
<dbReference type="AlphaFoldDB" id="A0A067KTL8"/>
<proteinExistence type="predicted"/>
<evidence type="ECO:0000256" key="1">
    <source>
        <dbReference type="SAM" id="MobiDB-lite"/>
    </source>
</evidence>
<name>A0A067KTL8_JATCU</name>
<keyword evidence="3" id="KW-1185">Reference proteome</keyword>
<gene>
    <name evidence="2" type="ORF">JCGZ_09053</name>
</gene>
<evidence type="ECO:0000313" key="2">
    <source>
        <dbReference type="EMBL" id="KDP35615.1"/>
    </source>
</evidence>